<feature type="domain" description="ABC transporter" evidence="3">
    <location>
        <begin position="2"/>
        <end position="208"/>
    </location>
</feature>
<dbReference type="InterPro" id="IPR017871">
    <property type="entry name" value="ABC_transporter-like_CS"/>
</dbReference>
<dbReference type="GO" id="GO:0005524">
    <property type="term" value="F:ATP binding"/>
    <property type="evidence" value="ECO:0007669"/>
    <property type="project" value="UniProtKB-KW"/>
</dbReference>
<dbReference type="InterPro" id="IPR003439">
    <property type="entry name" value="ABC_transporter-like_ATP-bd"/>
</dbReference>
<keyword evidence="5" id="KW-1185">Reference proteome</keyword>
<evidence type="ECO:0000259" key="3">
    <source>
        <dbReference type="PROSITE" id="PS50893"/>
    </source>
</evidence>
<dbReference type="InterPro" id="IPR027417">
    <property type="entry name" value="P-loop_NTPase"/>
</dbReference>
<dbReference type="SMART" id="SM00382">
    <property type="entry name" value="AAA"/>
    <property type="match status" value="1"/>
</dbReference>
<dbReference type="SUPFAM" id="SSF52540">
    <property type="entry name" value="P-loop containing nucleoside triphosphate hydrolases"/>
    <property type="match status" value="1"/>
</dbReference>
<organism evidence="4 5">
    <name type="scientific">Chitinophaga alhagiae</name>
    <dbReference type="NCBI Taxonomy" id="2203219"/>
    <lineage>
        <taxon>Bacteria</taxon>
        <taxon>Pseudomonadati</taxon>
        <taxon>Bacteroidota</taxon>
        <taxon>Chitinophagia</taxon>
        <taxon>Chitinophagales</taxon>
        <taxon>Chitinophagaceae</taxon>
        <taxon>Chitinophaga</taxon>
    </lineage>
</organism>
<dbReference type="InterPro" id="IPR015854">
    <property type="entry name" value="ABC_transpr_LolD-like"/>
</dbReference>
<reference evidence="4 5" key="1">
    <citation type="submission" date="2018-05" db="EMBL/GenBank/DDBJ databases">
        <title>Chitinophaga sp. nov., isolated from rhizosphere soil of Alhagi.</title>
        <authorList>
            <person name="Liu Y."/>
        </authorList>
    </citation>
    <scope>NUCLEOTIDE SEQUENCE [LARGE SCALE GENOMIC DNA]</scope>
    <source>
        <strain evidence="4 5">T22</strain>
    </source>
</reference>
<dbReference type="EMBL" id="CP029600">
    <property type="protein sequence ID" value="AWO01309.1"/>
    <property type="molecule type" value="Genomic_DNA"/>
</dbReference>
<evidence type="ECO:0000256" key="1">
    <source>
        <dbReference type="ARBA" id="ARBA00022741"/>
    </source>
</evidence>
<dbReference type="Proteomes" id="UP000246099">
    <property type="component" value="Chromosome"/>
</dbReference>
<keyword evidence="1" id="KW-0547">Nucleotide-binding</keyword>
<protein>
    <submittedName>
        <fullName evidence="4">ABC transporter ATP-binding protein</fullName>
    </submittedName>
</protein>
<name>A0ABN5LR27_9BACT</name>
<dbReference type="Pfam" id="PF00005">
    <property type="entry name" value="ABC_tran"/>
    <property type="match status" value="1"/>
</dbReference>
<dbReference type="PROSITE" id="PS00211">
    <property type="entry name" value="ABC_TRANSPORTER_1"/>
    <property type="match status" value="1"/>
</dbReference>
<dbReference type="PROSITE" id="PS50893">
    <property type="entry name" value="ABC_TRANSPORTER_2"/>
    <property type="match status" value="1"/>
</dbReference>
<gene>
    <name evidence="4" type="ORF">DLD77_06205</name>
</gene>
<dbReference type="InterPro" id="IPR003593">
    <property type="entry name" value="AAA+_ATPase"/>
</dbReference>
<accession>A0ABN5LR27</accession>
<dbReference type="Gene3D" id="3.40.50.300">
    <property type="entry name" value="P-loop containing nucleotide triphosphate hydrolases"/>
    <property type="match status" value="1"/>
</dbReference>
<dbReference type="RefSeq" id="WP_119077523.1">
    <property type="nucleotide sequence ID" value="NZ_CP029600.1"/>
</dbReference>
<dbReference type="PANTHER" id="PTHR24220">
    <property type="entry name" value="IMPORT ATP-BINDING PROTEIN"/>
    <property type="match status" value="1"/>
</dbReference>
<evidence type="ECO:0000313" key="4">
    <source>
        <dbReference type="EMBL" id="AWO01309.1"/>
    </source>
</evidence>
<proteinExistence type="predicted"/>
<evidence type="ECO:0000313" key="5">
    <source>
        <dbReference type="Proteomes" id="UP000246099"/>
    </source>
</evidence>
<sequence length="209" mass="22532">MIYTKNLAYAHPNGGVLQFPDMACAAGEVLLITGRSGAGKTTLLHLLAGLLRPGSGEINVAGTFIQTLRPAAMDAFRGRHIGIIYQQSHFIAALSIAENLQLAATLGHGAQKREELQELAEKLGISTLLHKKPARLSQGEQQRASIARALMQRPQLLLADEPTASLDDENCMAVAQLLAEQAQQQQAALLIVTHDSRLKELFANQIILS</sequence>
<evidence type="ECO:0000256" key="2">
    <source>
        <dbReference type="ARBA" id="ARBA00022840"/>
    </source>
</evidence>
<keyword evidence="2 4" id="KW-0067">ATP-binding</keyword>